<dbReference type="EMBL" id="CP008948">
    <property type="protein sequence ID" value="AII10673.1"/>
    <property type="molecule type" value="Genomic_DNA"/>
</dbReference>
<name>A0A076EZ24_RHOOP</name>
<feature type="region of interest" description="Disordered" evidence="1">
    <location>
        <begin position="26"/>
        <end position="53"/>
    </location>
</feature>
<proteinExistence type="predicted"/>
<evidence type="ECO:0000313" key="2">
    <source>
        <dbReference type="EMBL" id="AII10673.1"/>
    </source>
</evidence>
<gene>
    <name evidence="2" type="ORF">EP51_41340</name>
</gene>
<keyword evidence="2" id="KW-0614">Plasmid</keyword>
<dbReference type="AlphaFoldDB" id="A0A076EZ24"/>
<organism evidence="2 3">
    <name type="scientific">Rhodococcus opacus</name>
    <name type="common">Nocardia opaca</name>
    <dbReference type="NCBI Taxonomy" id="37919"/>
    <lineage>
        <taxon>Bacteria</taxon>
        <taxon>Bacillati</taxon>
        <taxon>Actinomycetota</taxon>
        <taxon>Actinomycetes</taxon>
        <taxon>Mycobacteriales</taxon>
        <taxon>Nocardiaceae</taxon>
        <taxon>Rhodococcus</taxon>
    </lineage>
</organism>
<sequence>MLVFPAVVLDEVGAWSMSNSTRATTIAASPLGDTPTPTARTSPTSSATEDETDKLLADRLVILDRTDSD</sequence>
<evidence type="ECO:0000256" key="1">
    <source>
        <dbReference type="SAM" id="MobiDB-lite"/>
    </source>
</evidence>
<reference evidence="2 3" key="1">
    <citation type="submission" date="2014-07" db="EMBL/GenBank/DDBJ databases">
        <title>Genome Sequence of Rhodococcus opacus Strain R7, a Biodegrader of Mono- and Polycyclic Aromatic Hydrocarbons.</title>
        <authorList>
            <person name="Di Gennaro P."/>
            <person name="Zampolli J."/>
            <person name="Presti I."/>
            <person name="Cappelletti M."/>
            <person name="D'Ursi P."/>
            <person name="Orro A."/>
            <person name="Mezzelani A."/>
            <person name="Milanesi L."/>
        </authorList>
    </citation>
    <scope>NUCLEOTIDE SEQUENCE [LARGE SCALE GENOMIC DNA]</scope>
    <source>
        <strain evidence="2 3">R7</strain>
        <plasmid evidence="2">pPDG1</plasmid>
    </source>
</reference>
<accession>A0A076EZ24</accession>
<dbReference type="Proteomes" id="UP000028488">
    <property type="component" value="Plasmid pPDG1"/>
</dbReference>
<feature type="compositionally biased region" description="Low complexity" evidence="1">
    <location>
        <begin position="34"/>
        <end position="47"/>
    </location>
</feature>
<geneLocation type="plasmid" evidence="2 3">
    <name>pPDG1</name>
</geneLocation>
<evidence type="ECO:0000313" key="3">
    <source>
        <dbReference type="Proteomes" id="UP000028488"/>
    </source>
</evidence>
<protein>
    <submittedName>
        <fullName evidence="2">Uncharacterized protein</fullName>
    </submittedName>
</protein>